<keyword evidence="9" id="KW-0456">Lyase</keyword>
<dbReference type="PRINTS" id="PR00147">
    <property type="entry name" value="DNAPHOTLYASE"/>
</dbReference>
<dbReference type="GO" id="GO:0071949">
    <property type="term" value="F:FAD binding"/>
    <property type="evidence" value="ECO:0007669"/>
    <property type="project" value="TreeGrafter"/>
</dbReference>
<dbReference type="PANTHER" id="PTHR11455">
    <property type="entry name" value="CRYPTOCHROME"/>
    <property type="match status" value="1"/>
</dbReference>
<gene>
    <name evidence="9" type="ORF">EQP59_08090</name>
</gene>
<dbReference type="EMBL" id="CP035107">
    <property type="protein sequence ID" value="QAR31298.1"/>
    <property type="molecule type" value="Genomic_DNA"/>
</dbReference>
<dbReference type="PROSITE" id="PS51645">
    <property type="entry name" value="PHR_CRY_ALPHA_BETA"/>
    <property type="match status" value="1"/>
</dbReference>
<dbReference type="Gene3D" id="1.25.40.80">
    <property type="match status" value="1"/>
</dbReference>
<dbReference type="InterPro" id="IPR036155">
    <property type="entry name" value="Crypto/Photolyase_N_sf"/>
</dbReference>
<evidence type="ECO:0000256" key="6">
    <source>
        <dbReference type="PIRSR" id="PIRSR602081-2"/>
    </source>
</evidence>
<protein>
    <submittedName>
        <fullName evidence="9">Deoxyribodipyrimidine photo-lyase</fullName>
    </submittedName>
</protein>
<feature type="binding site" evidence="5">
    <location>
        <position position="214"/>
    </location>
    <ligand>
        <name>FAD</name>
        <dbReference type="ChEBI" id="CHEBI:57692"/>
    </ligand>
</feature>
<feature type="site" description="Electron transfer via tryptophanyl radical" evidence="6">
    <location>
        <position position="342"/>
    </location>
</feature>
<evidence type="ECO:0000256" key="2">
    <source>
        <dbReference type="ARBA" id="ARBA00022630"/>
    </source>
</evidence>
<dbReference type="InterPro" id="IPR002081">
    <property type="entry name" value="Cryptochrome/DNA_photolyase_1"/>
</dbReference>
<keyword evidence="4 7" id="KW-0157">Chromophore</keyword>
<evidence type="ECO:0000259" key="8">
    <source>
        <dbReference type="PROSITE" id="PS51645"/>
    </source>
</evidence>
<comment type="cofactor">
    <cofactor evidence="5">
        <name>FAD</name>
        <dbReference type="ChEBI" id="CHEBI:57692"/>
    </cofactor>
    <text evidence="5">Binds 1 FAD per subunit.</text>
</comment>
<dbReference type="InterPro" id="IPR036134">
    <property type="entry name" value="Crypto/Photolyase_FAD-like_sf"/>
</dbReference>
<dbReference type="PANTHER" id="PTHR11455:SF9">
    <property type="entry name" value="CRYPTOCHROME CIRCADIAN CLOCK 5 ISOFORM X1"/>
    <property type="match status" value="1"/>
</dbReference>
<feature type="binding site" evidence="5">
    <location>
        <begin position="258"/>
        <end position="265"/>
    </location>
    <ligand>
        <name>FAD</name>
        <dbReference type="ChEBI" id="CHEBI:57692"/>
    </ligand>
</feature>
<accession>A0A3R5XV41</accession>
<evidence type="ECO:0000256" key="7">
    <source>
        <dbReference type="RuleBase" id="RU004182"/>
    </source>
</evidence>
<dbReference type="InterPro" id="IPR014729">
    <property type="entry name" value="Rossmann-like_a/b/a_fold"/>
</dbReference>
<comment type="cofactor">
    <cofactor evidence="1">
        <name>(6R)-5,10-methylene-5,6,7,8-tetrahydrofolate</name>
        <dbReference type="ChEBI" id="CHEBI:15636"/>
    </cofactor>
</comment>
<feature type="domain" description="Photolyase/cryptochrome alpha/beta" evidence="8">
    <location>
        <begin position="3"/>
        <end position="132"/>
    </location>
</feature>
<evidence type="ECO:0000313" key="9">
    <source>
        <dbReference type="EMBL" id="QAR31298.1"/>
    </source>
</evidence>
<keyword evidence="2 5" id="KW-0285">Flavoprotein</keyword>
<dbReference type="InterPro" id="IPR005101">
    <property type="entry name" value="Cryptochr/Photolyase_FAD-bd"/>
</dbReference>
<dbReference type="PROSITE" id="PS00394">
    <property type="entry name" value="DNA_PHOTOLYASES_1_1"/>
    <property type="match status" value="1"/>
</dbReference>
<feature type="site" description="Electron transfer via tryptophanyl radical" evidence="6">
    <location>
        <position position="365"/>
    </location>
</feature>
<dbReference type="Gene3D" id="1.10.579.10">
    <property type="entry name" value="DNA Cyclobutane Dipyrimidine Photolyase, subunit A, domain 3"/>
    <property type="match status" value="1"/>
</dbReference>
<evidence type="ECO:0000256" key="4">
    <source>
        <dbReference type="ARBA" id="ARBA00022991"/>
    </source>
</evidence>
<reference evidence="9 10" key="1">
    <citation type="submission" date="2019-01" db="EMBL/GenBank/DDBJ databases">
        <title>Whole Genome of Ornithobacterium rhinotracheale FARPER-174b.</title>
        <authorList>
            <person name="Tataje-Lavanda L.A."/>
            <person name="Montalvan A."/>
            <person name="Montesinos R."/>
            <person name="Zimic M."/>
            <person name="Fernandez-Sanchez M."/>
            <person name="Fernandez-Diaz M."/>
        </authorList>
    </citation>
    <scope>NUCLEOTIDE SEQUENCE [LARGE SCALE GENOMIC DNA]</scope>
    <source>
        <strain evidence="9 10">FARPER-174b</strain>
    </source>
</reference>
<comment type="similarity">
    <text evidence="7">Belongs to the DNA photolyase family.</text>
</comment>
<evidence type="ECO:0000313" key="10">
    <source>
        <dbReference type="Proteomes" id="UP000287701"/>
    </source>
</evidence>
<feature type="site" description="Electron transfer via tryptophanyl radical" evidence="6">
    <location>
        <position position="289"/>
    </location>
</feature>
<dbReference type="RefSeq" id="WP_128501734.1">
    <property type="nucleotide sequence ID" value="NZ_CP035107.1"/>
</dbReference>
<dbReference type="Pfam" id="PF00875">
    <property type="entry name" value="DNA_photolyase"/>
    <property type="match status" value="1"/>
</dbReference>
<dbReference type="GO" id="GO:0009416">
    <property type="term" value="P:response to light stimulus"/>
    <property type="evidence" value="ECO:0007669"/>
    <property type="project" value="TreeGrafter"/>
</dbReference>
<keyword evidence="3 5" id="KW-0274">FAD</keyword>
<dbReference type="Gene3D" id="3.40.50.620">
    <property type="entry name" value="HUPs"/>
    <property type="match status" value="1"/>
</dbReference>
<name>A0A3R5XV41_ORNRH</name>
<dbReference type="GO" id="GO:0006950">
    <property type="term" value="P:response to stress"/>
    <property type="evidence" value="ECO:0007669"/>
    <property type="project" value="UniProtKB-ARBA"/>
</dbReference>
<dbReference type="OrthoDB" id="9772484at2"/>
<dbReference type="InterPro" id="IPR006050">
    <property type="entry name" value="DNA_photolyase_N"/>
</dbReference>
<evidence type="ECO:0000256" key="1">
    <source>
        <dbReference type="ARBA" id="ARBA00001932"/>
    </source>
</evidence>
<dbReference type="GO" id="GO:0003904">
    <property type="term" value="F:deoxyribodipyrimidine photo-lyase activity"/>
    <property type="evidence" value="ECO:0007669"/>
    <property type="project" value="TreeGrafter"/>
</dbReference>
<evidence type="ECO:0000256" key="5">
    <source>
        <dbReference type="PIRSR" id="PIRSR602081-1"/>
    </source>
</evidence>
<sequence length="435" mass="51558">MKDYVIHWFRRDLRLKDNTALHHAIQHKIPVKCIFIFDAEILKHLPKQDKRVAFILQQLLALKKSLRKLDSDLLILKGYPTEIWKDLAQDSHLKAVFTNRDYEPYALQRDEKVQRLLAQKNIEFHTFKDQIVFEKNEVLTQAGKPYKVCTPYKNQWKKILEPDRNLKALPVALKKFHFYSFFNDDFETLESIGFKNVENPNLPTDLQNIDINHYEKERDLPYLDNDTSKIGTALRFGTLSIREAMRYAMQHNETFWNELIWREFFSQVLAHYPEVVSKAFKPKYDFIAWRNNEKEFERWCQGKTGIPIVDAGMRELNATGFMHNRVRMIVGSFLVKNLLIDWRWGEAYFAEKLMDFDLTSNNGNWQWVAGCGTDAAPYFRVFNPITQAEKFDPNQKYIKKWIPELGTAKYPEPMVDLKSSRLRCLEVYKKAVKEI</sequence>
<dbReference type="Proteomes" id="UP000287701">
    <property type="component" value="Chromosome"/>
</dbReference>
<feature type="binding site" evidence="5">
    <location>
        <position position="255"/>
    </location>
    <ligand>
        <name>FAD</name>
        <dbReference type="ChEBI" id="CHEBI:57692"/>
    </ligand>
</feature>
<dbReference type="InterPro" id="IPR018394">
    <property type="entry name" value="DNA_photolyase_1_CS_C"/>
</dbReference>
<dbReference type="SUPFAM" id="SSF52425">
    <property type="entry name" value="Cryptochrome/photolyase, N-terminal domain"/>
    <property type="match status" value="1"/>
</dbReference>
<evidence type="ECO:0000256" key="3">
    <source>
        <dbReference type="ARBA" id="ARBA00022827"/>
    </source>
</evidence>
<organism evidence="9 10">
    <name type="scientific">Ornithobacterium rhinotracheale</name>
    <dbReference type="NCBI Taxonomy" id="28251"/>
    <lineage>
        <taxon>Bacteria</taxon>
        <taxon>Pseudomonadati</taxon>
        <taxon>Bacteroidota</taxon>
        <taxon>Flavobacteriia</taxon>
        <taxon>Flavobacteriales</taxon>
        <taxon>Weeksellaceae</taxon>
        <taxon>Ornithobacterium</taxon>
    </lineage>
</organism>
<dbReference type="AlphaFoldDB" id="A0A3R5XV41"/>
<dbReference type="GO" id="GO:0003677">
    <property type="term" value="F:DNA binding"/>
    <property type="evidence" value="ECO:0007669"/>
    <property type="project" value="TreeGrafter"/>
</dbReference>
<dbReference type="SUPFAM" id="SSF48173">
    <property type="entry name" value="Cryptochrome/photolyase FAD-binding domain"/>
    <property type="match status" value="1"/>
</dbReference>
<feature type="binding site" evidence="5">
    <location>
        <begin position="355"/>
        <end position="357"/>
    </location>
    <ligand>
        <name>FAD</name>
        <dbReference type="ChEBI" id="CHEBI:57692"/>
    </ligand>
</feature>
<dbReference type="GO" id="GO:0006139">
    <property type="term" value="P:nucleobase-containing compound metabolic process"/>
    <property type="evidence" value="ECO:0007669"/>
    <property type="project" value="UniProtKB-ARBA"/>
</dbReference>
<dbReference type="Pfam" id="PF03441">
    <property type="entry name" value="FAD_binding_7"/>
    <property type="match status" value="1"/>
</dbReference>
<proteinExistence type="inferred from homology"/>